<gene>
    <name evidence="4" type="ORF">DXZ20_26785</name>
</gene>
<dbReference type="Pfam" id="PF00583">
    <property type="entry name" value="Acetyltransf_1"/>
    <property type="match status" value="1"/>
</dbReference>
<evidence type="ECO:0000256" key="1">
    <source>
        <dbReference type="ARBA" id="ARBA00022679"/>
    </source>
</evidence>
<dbReference type="AlphaFoldDB" id="A0A6M0RSC5"/>
<evidence type="ECO:0000313" key="4">
    <source>
        <dbReference type="EMBL" id="NEZ59185.1"/>
    </source>
</evidence>
<dbReference type="PANTHER" id="PTHR43877:SF2">
    <property type="entry name" value="AMINOALKYLPHOSPHONATE N-ACETYLTRANSFERASE-RELATED"/>
    <property type="match status" value="1"/>
</dbReference>
<accession>A0A6M0RSC5</accession>
<dbReference type="CDD" id="cd04301">
    <property type="entry name" value="NAT_SF"/>
    <property type="match status" value="1"/>
</dbReference>
<dbReference type="Gene3D" id="3.40.630.30">
    <property type="match status" value="1"/>
</dbReference>
<proteinExistence type="predicted"/>
<evidence type="ECO:0000256" key="2">
    <source>
        <dbReference type="ARBA" id="ARBA00023315"/>
    </source>
</evidence>
<comment type="caution">
    <text evidence="4">The sequence shown here is derived from an EMBL/GenBank/DDBJ whole genome shotgun (WGS) entry which is preliminary data.</text>
</comment>
<evidence type="ECO:0000259" key="3">
    <source>
        <dbReference type="PROSITE" id="PS51186"/>
    </source>
</evidence>
<feature type="domain" description="N-acetyltransferase" evidence="3">
    <location>
        <begin position="8"/>
        <end position="159"/>
    </location>
</feature>
<dbReference type="InterPro" id="IPR016181">
    <property type="entry name" value="Acyl_CoA_acyltransferase"/>
</dbReference>
<dbReference type="PANTHER" id="PTHR43877">
    <property type="entry name" value="AMINOALKYLPHOSPHONATE N-ACETYLTRANSFERASE-RELATED-RELATED"/>
    <property type="match status" value="1"/>
</dbReference>
<reference evidence="4 5" key="1">
    <citation type="journal article" date="2020" name="Microb. Ecol.">
        <title>Ecogenomics of the Marine Benthic Filamentous Cyanobacterium Adonisia.</title>
        <authorList>
            <person name="Walter J.M."/>
            <person name="Coutinho F.H."/>
            <person name="Leomil L."/>
            <person name="Hargreaves P.I."/>
            <person name="Campeao M.E."/>
            <person name="Vieira V.V."/>
            <person name="Silva B.S."/>
            <person name="Fistarol G.O."/>
            <person name="Salomon P.S."/>
            <person name="Sawabe T."/>
            <person name="Mino S."/>
            <person name="Hosokawa M."/>
            <person name="Miyashita H."/>
            <person name="Maruyama F."/>
            <person name="van Verk M.C."/>
            <person name="Dutilh B.E."/>
            <person name="Thompson C.C."/>
            <person name="Thompson F.L."/>
        </authorList>
    </citation>
    <scope>NUCLEOTIDE SEQUENCE [LARGE SCALE GENOMIC DNA]</scope>
    <source>
        <strain evidence="4 5">CCMR0081</strain>
    </source>
</reference>
<keyword evidence="1 4" id="KW-0808">Transferase</keyword>
<keyword evidence="2" id="KW-0012">Acyltransferase</keyword>
<name>A0A6M0RSC5_9CYAN</name>
<dbReference type="RefSeq" id="WP_163702137.1">
    <property type="nucleotide sequence ID" value="NZ_QXHD01000004.1"/>
</dbReference>
<dbReference type="EMBL" id="QXHD01000004">
    <property type="protein sequence ID" value="NEZ59185.1"/>
    <property type="molecule type" value="Genomic_DNA"/>
</dbReference>
<dbReference type="SUPFAM" id="SSF55729">
    <property type="entry name" value="Acyl-CoA N-acyltransferases (Nat)"/>
    <property type="match status" value="1"/>
</dbReference>
<dbReference type="InterPro" id="IPR050832">
    <property type="entry name" value="Bact_Acetyltransf"/>
</dbReference>
<organism evidence="4 5">
    <name type="scientific">Adonisia turfae CCMR0081</name>
    <dbReference type="NCBI Taxonomy" id="2292702"/>
    <lineage>
        <taxon>Bacteria</taxon>
        <taxon>Bacillati</taxon>
        <taxon>Cyanobacteriota</taxon>
        <taxon>Adonisia</taxon>
        <taxon>Adonisia turfae</taxon>
    </lineage>
</organism>
<evidence type="ECO:0000313" key="5">
    <source>
        <dbReference type="Proteomes" id="UP000481033"/>
    </source>
</evidence>
<sequence length="159" mass="18005">MHTTFKSFLIRDWQPADRAAATDLVGQVLTDYGLQWEPEGADIDVVQVETHYQHGEFWVVEQAGEVVGTAAYLPIERGEQAVEIRKMYLLPMARGQGLGRFLLGQLEATIAARGFKEIWLETATVLKEAVRMYDRSGYLPETGVETTRCDKVYKKRIVP</sequence>
<protein>
    <submittedName>
        <fullName evidence="4">GNAT family N-acetyltransferase</fullName>
    </submittedName>
</protein>
<keyword evidence="5" id="KW-1185">Reference proteome</keyword>
<dbReference type="InterPro" id="IPR000182">
    <property type="entry name" value="GNAT_dom"/>
</dbReference>
<dbReference type="PROSITE" id="PS51186">
    <property type="entry name" value="GNAT"/>
    <property type="match status" value="1"/>
</dbReference>
<dbReference type="GO" id="GO:0016747">
    <property type="term" value="F:acyltransferase activity, transferring groups other than amino-acyl groups"/>
    <property type="evidence" value="ECO:0007669"/>
    <property type="project" value="InterPro"/>
</dbReference>
<dbReference type="Proteomes" id="UP000481033">
    <property type="component" value="Unassembled WGS sequence"/>
</dbReference>